<keyword evidence="2" id="KW-0808">Transferase</keyword>
<comment type="caution">
    <text evidence="7">The sequence shown here is derived from an EMBL/GenBank/DDBJ whole genome shotgun (WGS) entry which is preliminary data.</text>
</comment>
<evidence type="ECO:0000259" key="6">
    <source>
        <dbReference type="Pfam" id="PF00294"/>
    </source>
</evidence>
<dbReference type="PANTHER" id="PTHR43085:SF1">
    <property type="entry name" value="PSEUDOURIDINE KINASE-RELATED"/>
    <property type="match status" value="1"/>
</dbReference>
<proteinExistence type="inferred from homology"/>
<keyword evidence="5" id="KW-0067">ATP-binding</keyword>
<dbReference type="GO" id="GO:0005524">
    <property type="term" value="F:ATP binding"/>
    <property type="evidence" value="ECO:0007669"/>
    <property type="project" value="UniProtKB-KW"/>
</dbReference>
<dbReference type="Proteomes" id="UP000024001">
    <property type="component" value="Unassembled WGS sequence"/>
</dbReference>
<dbReference type="PROSITE" id="PS00583">
    <property type="entry name" value="PFKB_KINASES_1"/>
    <property type="match status" value="1"/>
</dbReference>
<evidence type="ECO:0000256" key="5">
    <source>
        <dbReference type="ARBA" id="ARBA00022840"/>
    </source>
</evidence>
<dbReference type="PATRIC" id="fig|273677.3.peg.851"/>
<dbReference type="InterPro" id="IPR011611">
    <property type="entry name" value="PfkB_dom"/>
</dbReference>
<dbReference type="EMBL" id="JFYO01000003">
    <property type="protein sequence ID" value="EZP29017.1"/>
    <property type="molecule type" value="Genomic_DNA"/>
</dbReference>
<sequence>MTHTDTDTVLVIGEALIDIVEQSGGDDEFVGGSPANVAVGIARQGVSTTLLTRLGRDDRGRRIADQVAASGAAIEESSWTDAATSTARARLRADGSAEYDFDIVWALDAAAVDAAAGAASVIHAGSIALFLRPGGEVALAALENARSAGRIVTVDPNIRPALVGDTPRPVAERAFAAATLVKLSDEDADALYPGMPAEQVLETITALGPQVVVMTRGGEGALALGPSGAVDVAPLTVDVADTIGAGDAFMASLITSVVDDADLLAGDADALRRALRRAAVMAGITVSRPGANPPTRAEVDAAL</sequence>
<evidence type="ECO:0000256" key="4">
    <source>
        <dbReference type="ARBA" id="ARBA00022777"/>
    </source>
</evidence>
<evidence type="ECO:0000256" key="3">
    <source>
        <dbReference type="ARBA" id="ARBA00022741"/>
    </source>
</evidence>
<dbReference type="InterPro" id="IPR029056">
    <property type="entry name" value="Ribokinase-like"/>
</dbReference>
<dbReference type="AlphaFoldDB" id="A0A031FXL5"/>
<dbReference type="OrthoDB" id="9795789at2"/>
<keyword evidence="3" id="KW-0547">Nucleotide-binding</keyword>
<evidence type="ECO:0000313" key="7">
    <source>
        <dbReference type="EMBL" id="EZP29017.1"/>
    </source>
</evidence>
<dbReference type="eggNOG" id="COG0524">
    <property type="taxonomic scope" value="Bacteria"/>
</dbReference>
<dbReference type="RefSeq" id="WP_036309883.1">
    <property type="nucleotide sequence ID" value="NZ_JFYO01000003.1"/>
</dbReference>
<accession>A0A031FXL5</accession>
<dbReference type="SUPFAM" id="SSF53613">
    <property type="entry name" value="Ribokinase-like"/>
    <property type="match status" value="1"/>
</dbReference>
<dbReference type="Gene3D" id="3.40.1190.20">
    <property type="match status" value="1"/>
</dbReference>
<reference evidence="7 8" key="1">
    <citation type="submission" date="2014-03" db="EMBL/GenBank/DDBJ databases">
        <title>Draft Genome Sequences of 13 Willow Endophytes.</title>
        <authorList>
            <person name="Gan H.Y."/>
            <person name="Gan H.M."/>
            <person name="Savka M.A."/>
            <person name="Hudson A.O."/>
        </authorList>
    </citation>
    <scope>NUCLEOTIDE SEQUENCE [LARGE SCALE GENOMIC DNA]</scope>
    <source>
        <strain evidence="7 8">RIT293</strain>
    </source>
</reference>
<protein>
    <submittedName>
        <fullName evidence="7">PfkB domain protein</fullName>
    </submittedName>
</protein>
<evidence type="ECO:0000256" key="1">
    <source>
        <dbReference type="ARBA" id="ARBA00010688"/>
    </source>
</evidence>
<comment type="similarity">
    <text evidence="1">Belongs to the carbohydrate kinase PfkB family.</text>
</comment>
<dbReference type="GO" id="GO:0016301">
    <property type="term" value="F:kinase activity"/>
    <property type="evidence" value="ECO:0007669"/>
    <property type="project" value="UniProtKB-KW"/>
</dbReference>
<keyword evidence="8" id="KW-1185">Reference proteome</keyword>
<dbReference type="InterPro" id="IPR050306">
    <property type="entry name" value="PfkB_Carbo_kinase"/>
</dbReference>
<dbReference type="PANTHER" id="PTHR43085">
    <property type="entry name" value="HEXOKINASE FAMILY MEMBER"/>
    <property type="match status" value="1"/>
</dbReference>
<evidence type="ECO:0000313" key="8">
    <source>
        <dbReference type="Proteomes" id="UP000024001"/>
    </source>
</evidence>
<organism evidence="7 8">
    <name type="scientific">Microbacterium oleivorans</name>
    <dbReference type="NCBI Taxonomy" id="273677"/>
    <lineage>
        <taxon>Bacteria</taxon>
        <taxon>Bacillati</taxon>
        <taxon>Actinomycetota</taxon>
        <taxon>Actinomycetes</taxon>
        <taxon>Micrococcales</taxon>
        <taxon>Microbacteriaceae</taxon>
        <taxon>Microbacterium</taxon>
    </lineage>
</organism>
<gene>
    <name evidence="7" type="ORF">BW34_00866</name>
</gene>
<dbReference type="Pfam" id="PF00294">
    <property type="entry name" value="PfkB"/>
    <property type="match status" value="1"/>
</dbReference>
<feature type="domain" description="Carbohydrate kinase PfkB" evidence="6">
    <location>
        <begin position="9"/>
        <end position="294"/>
    </location>
</feature>
<keyword evidence="4" id="KW-0418">Kinase</keyword>
<dbReference type="InterPro" id="IPR002173">
    <property type="entry name" value="Carboh/pur_kinase_PfkB_CS"/>
</dbReference>
<evidence type="ECO:0000256" key="2">
    <source>
        <dbReference type="ARBA" id="ARBA00022679"/>
    </source>
</evidence>
<name>A0A031FXL5_9MICO</name>